<reference evidence="11 12" key="1">
    <citation type="submission" date="2022-03" db="EMBL/GenBank/DDBJ databases">
        <authorList>
            <person name="Nunn A."/>
            <person name="Chopra R."/>
            <person name="Nunn A."/>
            <person name="Contreras Garrido A."/>
        </authorList>
    </citation>
    <scope>NUCLEOTIDE SEQUENCE [LARGE SCALE GENOMIC DNA]</scope>
</reference>
<keyword evidence="5" id="KW-0378">Hydrolase</keyword>
<feature type="domain" description="Fungal lipase-type" evidence="10">
    <location>
        <begin position="148"/>
        <end position="193"/>
    </location>
</feature>
<dbReference type="GO" id="GO:0047714">
    <property type="term" value="F:galactolipase activity"/>
    <property type="evidence" value="ECO:0007669"/>
    <property type="project" value="UniProtKB-ARBA"/>
</dbReference>
<evidence type="ECO:0000259" key="10">
    <source>
        <dbReference type="Pfam" id="PF01764"/>
    </source>
</evidence>
<gene>
    <name evidence="11" type="ORF">TAV2_LOCUS26363</name>
</gene>
<dbReference type="Gene3D" id="3.40.50.1820">
    <property type="entry name" value="alpha/beta hydrolase"/>
    <property type="match status" value="2"/>
</dbReference>
<evidence type="ECO:0000256" key="1">
    <source>
        <dbReference type="ARBA" id="ARBA00004229"/>
    </source>
</evidence>
<dbReference type="GO" id="GO:0009507">
    <property type="term" value="C:chloroplast"/>
    <property type="evidence" value="ECO:0007669"/>
    <property type="project" value="UniProtKB-SubCell"/>
</dbReference>
<keyword evidence="3" id="KW-0150">Chloroplast</keyword>
<dbReference type="GO" id="GO:0016042">
    <property type="term" value="P:lipid catabolic process"/>
    <property type="evidence" value="ECO:0007669"/>
    <property type="project" value="UniProtKB-KW"/>
</dbReference>
<dbReference type="SUPFAM" id="SSF53474">
    <property type="entry name" value="alpha/beta-Hydrolases"/>
    <property type="match status" value="1"/>
</dbReference>
<dbReference type="InterPro" id="IPR002921">
    <property type="entry name" value="Fungal_lipase-type"/>
</dbReference>
<evidence type="ECO:0000313" key="12">
    <source>
        <dbReference type="Proteomes" id="UP000836841"/>
    </source>
</evidence>
<sequence length="340" mass="38821">MASSLAISFNSSKWNPQSLSSVFFPTIHPNKTLSFPLHPFKPNSLNIYCSPSLPTSSYLIPDLDKTQEKEEDESDERPLHQTWRQIQGCHDWQGLLDPTIHPNLRREIIRYGEFAQSCYDSFDFDPHSKYCGTCNISFSFSFYGKGAKIPITVFSFSGPRVGNLKFKERCDKLGVKVLRVINVHDKVPTVPGILANEKFWCQKYLEEAMSFPWSYAHVGVELALDHTHSPFLKDTKDIICSHNLEAHLHLLDGYNGRGSTFESVTQRDIALVNKSSNFLREEFGCLPTGGRRRTRGWFFRERDGRWVVPERAVVEAPPPDTAHHFQEVMLQLAQSSLKAL</sequence>
<evidence type="ECO:0000256" key="8">
    <source>
        <dbReference type="ARBA" id="ARBA00023098"/>
    </source>
</evidence>
<comment type="similarity">
    <text evidence="2">Belongs to the AB hydrolase superfamily. Lipase family.</text>
</comment>
<comment type="caution">
    <text evidence="11">The sequence shown here is derived from an EMBL/GenBank/DDBJ whole genome shotgun (WGS) entry which is preliminary data.</text>
</comment>
<evidence type="ECO:0000256" key="4">
    <source>
        <dbReference type="ARBA" id="ARBA00022640"/>
    </source>
</evidence>
<dbReference type="Proteomes" id="UP000836841">
    <property type="component" value="Unassembled WGS sequence"/>
</dbReference>
<comment type="subcellular location">
    <subcellularLocation>
        <location evidence="1">Plastid</location>
        <location evidence="1">Chloroplast</location>
    </subcellularLocation>
</comment>
<accession>A0AAU9TB51</accession>
<dbReference type="GO" id="GO:0008970">
    <property type="term" value="F:phospholipase A1 activity"/>
    <property type="evidence" value="ECO:0007669"/>
    <property type="project" value="UniProtKB-ARBA"/>
</dbReference>
<keyword evidence="12" id="KW-1185">Reference proteome</keyword>
<name>A0AAU9TB51_THLAR</name>
<dbReference type="PANTHER" id="PTHR31403">
    <property type="entry name" value="PHOSPHOLIPASE A1-IBETA2, CHLOROPLASTIC"/>
    <property type="match status" value="1"/>
</dbReference>
<feature type="non-terminal residue" evidence="11">
    <location>
        <position position="340"/>
    </location>
</feature>
<keyword evidence="8" id="KW-0443">Lipid metabolism</keyword>
<dbReference type="PANTHER" id="PTHR31403:SF7">
    <property type="entry name" value="PHOSPHOLIPASE A1-IGAMMA3, CHLOROPLASTIC"/>
    <property type="match status" value="1"/>
</dbReference>
<feature type="region of interest" description="Disordered" evidence="9">
    <location>
        <begin position="59"/>
        <end position="79"/>
    </location>
</feature>
<evidence type="ECO:0000256" key="7">
    <source>
        <dbReference type="ARBA" id="ARBA00022963"/>
    </source>
</evidence>
<dbReference type="Pfam" id="PF01764">
    <property type="entry name" value="Lipase_3"/>
    <property type="match status" value="1"/>
</dbReference>
<keyword evidence="7" id="KW-0442">Lipid degradation</keyword>
<proteinExistence type="inferred from homology"/>
<evidence type="ECO:0000256" key="9">
    <source>
        <dbReference type="SAM" id="MobiDB-lite"/>
    </source>
</evidence>
<evidence type="ECO:0000256" key="6">
    <source>
        <dbReference type="ARBA" id="ARBA00022946"/>
    </source>
</evidence>
<evidence type="ECO:0000256" key="5">
    <source>
        <dbReference type="ARBA" id="ARBA00022801"/>
    </source>
</evidence>
<keyword evidence="6" id="KW-0809">Transit peptide</keyword>
<dbReference type="InterPro" id="IPR029058">
    <property type="entry name" value="AB_hydrolase_fold"/>
</dbReference>
<protein>
    <recommendedName>
        <fullName evidence="10">Fungal lipase-type domain-containing protein</fullName>
    </recommendedName>
</protein>
<evidence type="ECO:0000313" key="11">
    <source>
        <dbReference type="EMBL" id="CAH2080658.1"/>
    </source>
</evidence>
<evidence type="ECO:0000256" key="3">
    <source>
        <dbReference type="ARBA" id="ARBA00022528"/>
    </source>
</evidence>
<evidence type="ECO:0000256" key="2">
    <source>
        <dbReference type="ARBA" id="ARBA00010701"/>
    </source>
</evidence>
<dbReference type="EMBL" id="CAJVSB020000949">
    <property type="protein sequence ID" value="CAH2080658.1"/>
    <property type="molecule type" value="Genomic_DNA"/>
</dbReference>
<keyword evidence="4" id="KW-0934">Plastid</keyword>
<organism evidence="11 12">
    <name type="scientific">Thlaspi arvense</name>
    <name type="common">Field penny-cress</name>
    <dbReference type="NCBI Taxonomy" id="13288"/>
    <lineage>
        <taxon>Eukaryota</taxon>
        <taxon>Viridiplantae</taxon>
        <taxon>Streptophyta</taxon>
        <taxon>Embryophyta</taxon>
        <taxon>Tracheophyta</taxon>
        <taxon>Spermatophyta</taxon>
        <taxon>Magnoliopsida</taxon>
        <taxon>eudicotyledons</taxon>
        <taxon>Gunneridae</taxon>
        <taxon>Pentapetalae</taxon>
        <taxon>rosids</taxon>
        <taxon>malvids</taxon>
        <taxon>Brassicales</taxon>
        <taxon>Brassicaceae</taxon>
        <taxon>Thlaspideae</taxon>
        <taxon>Thlaspi</taxon>
    </lineage>
</organism>
<dbReference type="AlphaFoldDB" id="A0AAU9TB51"/>